<keyword evidence="4" id="KW-1134">Transmembrane beta strand</keyword>
<feature type="domain" description="PapC-like C-terminal" evidence="11">
    <location>
        <begin position="781"/>
        <end position="845"/>
    </location>
</feature>
<dbReference type="Gene3D" id="2.60.40.3110">
    <property type="match status" value="1"/>
</dbReference>
<dbReference type="InterPro" id="IPR018030">
    <property type="entry name" value="Fimbrial_membr_usher_CS"/>
</dbReference>
<reference evidence="13 16" key="2">
    <citation type="submission" date="2021-01" db="EMBL/GenBank/DDBJ databases">
        <title>Antibiotic resistance and phylogeny of Pseudomonas spp. isolated over three decades from chicken meat in the Norwegian food chain.</title>
        <authorList>
            <person name="Moen B."/>
        </authorList>
    </citation>
    <scope>NUCLEOTIDE SEQUENCE [LARGE SCALE GENOMIC DNA]</scope>
    <source>
        <strain evidence="13 16">MF6766</strain>
    </source>
</reference>
<evidence type="ECO:0000256" key="9">
    <source>
        <dbReference type="RuleBase" id="RU003884"/>
    </source>
</evidence>
<dbReference type="PANTHER" id="PTHR30451">
    <property type="entry name" value="OUTER MEMBRANE USHER PROTEIN"/>
    <property type="match status" value="1"/>
</dbReference>
<evidence type="ECO:0000256" key="1">
    <source>
        <dbReference type="ARBA" id="ARBA00004571"/>
    </source>
</evidence>
<comment type="caution">
    <text evidence="14">The sequence shown here is derived from an EMBL/GenBank/DDBJ whole genome shotgun (WGS) entry which is preliminary data.</text>
</comment>
<dbReference type="Proteomes" id="UP000620382">
    <property type="component" value="Unassembled WGS sequence"/>
</dbReference>
<evidence type="ECO:0000256" key="10">
    <source>
        <dbReference type="SAM" id="MobiDB-lite"/>
    </source>
</evidence>
<feature type="region of interest" description="Disordered" evidence="10">
    <location>
        <begin position="845"/>
        <end position="873"/>
    </location>
</feature>
<dbReference type="InterPro" id="IPR043142">
    <property type="entry name" value="PapC-like_C_sf"/>
</dbReference>
<proteinExistence type="inferred from homology"/>
<dbReference type="InterPro" id="IPR025949">
    <property type="entry name" value="PapC-like_C"/>
</dbReference>
<dbReference type="Gene3D" id="2.60.40.2070">
    <property type="match status" value="1"/>
</dbReference>
<keyword evidence="16" id="KW-1185">Reference proteome</keyword>
<evidence type="ECO:0000256" key="7">
    <source>
        <dbReference type="ARBA" id="ARBA00023136"/>
    </source>
</evidence>
<dbReference type="PANTHER" id="PTHR30451:SF20">
    <property type="entry name" value="FIMBRIAE USHER"/>
    <property type="match status" value="1"/>
</dbReference>
<dbReference type="RefSeq" id="WP_153871939.1">
    <property type="nucleotide sequence ID" value="NZ_JAEKCT010000005.1"/>
</dbReference>
<keyword evidence="7 9" id="KW-0472">Membrane</keyword>
<dbReference type="EMBL" id="JAENSR010000001">
    <property type="protein sequence ID" value="MBK3457638.1"/>
    <property type="molecule type" value="Genomic_DNA"/>
</dbReference>
<evidence type="ECO:0000256" key="6">
    <source>
        <dbReference type="ARBA" id="ARBA00022729"/>
    </source>
</evidence>
<dbReference type="FunFam" id="2.60.40.3110:FF:000001">
    <property type="entry name" value="Putative fimbrial outer membrane usher"/>
    <property type="match status" value="1"/>
</dbReference>
<feature type="domain" description="PapC N-terminal" evidence="12">
    <location>
        <begin position="43"/>
        <end position="183"/>
    </location>
</feature>
<evidence type="ECO:0000256" key="3">
    <source>
        <dbReference type="ARBA" id="ARBA00022448"/>
    </source>
</evidence>
<feature type="region of interest" description="Disordered" evidence="10">
    <location>
        <begin position="597"/>
        <end position="618"/>
    </location>
</feature>
<name>A0A5P1DEQ1_9PSED</name>
<dbReference type="Gene3D" id="2.60.40.2610">
    <property type="entry name" value="Outer membrane usher protein FimD, plug domain"/>
    <property type="match status" value="1"/>
</dbReference>
<evidence type="ECO:0000259" key="11">
    <source>
        <dbReference type="Pfam" id="PF13953"/>
    </source>
</evidence>
<keyword evidence="3 9" id="KW-0813">Transport</keyword>
<dbReference type="PROSITE" id="PS01151">
    <property type="entry name" value="FIMBRIAL_USHER"/>
    <property type="match status" value="1"/>
</dbReference>
<keyword evidence="5 9" id="KW-0812">Transmembrane</keyword>
<gene>
    <name evidence="14" type="ORF">FRT59_18710</name>
    <name evidence="13" type="ORF">JJD71_00990</name>
</gene>
<protein>
    <submittedName>
        <fullName evidence="14">Fimbrial biogenesis outer membrane usher protein</fullName>
    </submittedName>
</protein>
<keyword evidence="9" id="KW-1029">Fimbrium biogenesis</keyword>
<dbReference type="GO" id="GO:0015473">
    <property type="term" value="F:fimbrial usher porin activity"/>
    <property type="evidence" value="ECO:0007669"/>
    <property type="project" value="InterPro"/>
</dbReference>
<dbReference type="GO" id="GO:0009297">
    <property type="term" value="P:pilus assembly"/>
    <property type="evidence" value="ECO:0007669"/>
    <property type="project" value="InterPro"/>
</dbReference>
<evidence type="ECO:0000313" key="16">
    <source>
        <dbReference type="Proteomes" id="UP000620382"/>
    </source>
</evidence>
<comment type="subcellular location">
    <subcellularLocation>
        <location evidence="1 9">Cell outer membrane</location>
        <topology evidence="1 9">Multi-pass membrane protein</topology>
    </subcellularLocation>
</comment>
<accession>A0A5P1DEQ1</accession>
<dbReference type="Gene3D" id="3.10.20.410">
    <property type="match status" value="1"/>
</dbReference>
<dbReference type="Pfam" id="PF13953">
    <property type="entry name" value="PapC_C"/>
    <property type="match status" value="1"/>
</dbReference>
<comment type="similarity">
    <text evidence="2 9">Belongs to the fimbrial export usher family.</text>
</comment>
<evidence type="ECO:0000256" key="4">
    <source>
        <dbReference type="ARBA" id="ARBA00022452"/>
    </source>
</evidence>
<evidence type="ECO:0000313" key="13">
    <source>
        <dbReference type="EMBL" id="MBK3457638.1"/>
    </source>
</evidence>
<dbReference type="OrthoDB" id="6554712at2"/>
<dbReference type="Pfam" id="PF13954">
    <property type="entry name" value="PapC_N"/>
    <property type="match status" value="1"/>
</dbReference>
<dbReference type="Proteomes" id="UP000408764">
    <property type="component" value="Unassembled WGS sequence"/>
</dbReference>
<dbReference type="InterPro" id="IPR042186">
    <property type="entry name" value="FimD_plug_dom"/>
</dbReference>
<sequence>MFALLQLSLHRFTARRASHSRFALLLGLLGSLLISAEAAPLLFDLEAFASGLSTSADISRFNVSNVLAPGIYRVDVMLNGQSMGRREINFVARDQQDDAQPCLNTAELARLGVALPTVEHDADTTCREITQWIPLASSHMEIESLTLNVSIPQVYITRSVRGYVDPAQWDNGIDAALLNYNLSAAAATSGSGEDRSYLGLNGGFNLGNWRLRHQGGLAWTSRQGVSAYQHTATYLQRPLADWRSQLTIGDSFSSGQILDGVRVRGITLATDDRMLAQSQQGYAPQVRGIADSNATVTVRQNGYTIYETTVAPGPFVIDDLYPTGYGGDLNVSVIEVGGRRTTFIVPYSVAPYLLRDGASHYRATLGQVQQRGVSSASPGVFQGTLQLGLTDRLTSYGGATFSQGYAQGKAGLAMSTPMGAFALDSTHSRTQMQGLGVVDGQSWGLAYNKNVPFSGTHFALGAYRFSTAGYLSLPDALNVRELGHRGGNIDHYARQKSRVDLTISQQLGKGTLSVYGSSIDYWAGQQGRQTSFTVSYGSSWRKLNWNLSAQRSRVSETHQLSERERSDEIFFGRSMHMGRLDNRLVLTLSVPLGEGVRAPNLSSSMSRETGESRGSQQQVGINGLLGDSAQTHYGLVGSRGTGSQDGASLNAYAGYRDSAANLRAGYGQSRDSSQVSMSADGGLIAHRRGVTFSQNLGEASGLVYAPDAQGAQLGGSGARIDKHGYGVLPSLRAYQRNEVDIDPEGMPMDVELKESNQSVVPTLGAVSLIRFETVSGRAVVIKATHLDGRPLPFAAQVFDEHGSEVGVVGQAGKAFVRGVADQGRLTVQWAQTPADRCYIHYRLPPREPGQRQEAADQLVSQCTADTPAHEENS</sequence>
<evidence type="ECO:0000313" key="15">
    <source>
        <dbReference type="Proteomes" id="UP000408764"/>
    </source>
</evidence>
<evidence type="ECO:0000256" key="8">
    <source>
        <dbReference type="ARBA" id="ARBA00023237"/>
    </source>
</evidence>
<dbReference type="GO" id="GO:0009279">
    <property type="term" value="C:cell outer membrane"/>
    <property type="evidence" value="ECO:0007669"/>
    <property type="project" value="UniProtKB-SubCell"/>
</dbReference>
<reference evidence="14 15" key="1">
    <citation type="submission" date="2019-08" db="EMBL/GenBank/DDBJ databases">
        <title>Pseudomonas haemolytica sp. nov. isolated from raw milk and skim milk concentrate.</title>
        <authorList>
            <person name="Hofmann K."/>
            <person name="Huptas C."/>
            <person name="Doll E."/>
            <person name="Scherer S."/>
            <person name="Wenning M."/>
        </authorList>
    </citation>
    <scope>NUCLEOTIDE SEQUENCE [LARGE SCALE GENOMIC DNA]</scope>
    <source>
        <strain evidence="14 15">DSM 108987</strain>
    </source>
</reference>
<dbReference type="Pfam" id="PF00577">
    <property type="entry name" value="Usher"/>
    <property type="match status" value="1"/>
</dbReference>
<dbReference type="InterPro" id="IPR000015">
    <property type="entry name" value="Fimb_usher"/>
</dbReference>
<evidence type="ECO:0000259" key="12">
    <source>
        <dbReference type="Pfam" id="PF13954"/>
    </source>
</evidence>
<dbReference type="SUPFAM" id="SSF141729">
    <property type="entry name" value="FimD N-terminal domain-like"/>
    <property type="match status" value="1"/>
</dbReference>
<keyword evidence="8 9" id="KW-0998">Cell outer membrane</keyword>
<dbReference type="AlphaFoldDB" id="A0A5P1DEQ1"/>
<evidence type="ECO:0000256" key="2">
    <source>
        <dbReference type="ARBA" id="ARBA00008064"/>
    </source>
</evidence>
<dbReference type="InterPro" id="IPR037224">
    <property type="entry name" value="PapC_N_sf"/>
</dbReference>
<evidence type="ECO:0000313" key="14">
    <source>
        <dbReference type="EMBL" id="MRJ38985.1"/>
    </source>
</evidence>
<feature type="compositionally biased region" description="Polar residues" evidence="10">
    <location>
        <begin position="600"/>
        <end position="618"/>
    </location>
</feature>
<evidence type="ECO:0000256" key="5">
    <source>
        <dbReference type="ARBA" id="ARBA00022692"/>
    </source>
</evidence>
<feature type="compositionally biased region" description="Basic and acidic residues" evidence="10">
    <location>
        <begin position="845"/>
        <end position="854"/>
    </location>
</feature>
<organism evidence="14 15">
    <name type="scientific">Pseudomonas haemolytica</name>
    <dbReference type="NCBI Taxonomy" id="2600065"/>
    <lineage>
        <taxon>Bacteria</taxon>
        <taxon>Pseudomonadati</taxon>
        <taxon>Pseudomonadota</taxon>
        <taxon>Gammaproteobacteria</taxon>
        <taxon>Pseudomonadales</taxon>
        <taxon>Pseudomonadaceae</taxon>
        <taxon>Pseudomonas</taxon>
    </lineage>
</organism>
<dbReference type="InterPro" id="IPR025885">
    <property type="entry name" value="PapC_N"/>
</dbReference>
<dbReference type="EMBL" id="VOIW01000005">
    <property type="protein sequence ID" value="MRJ38985.1"/>
    <property type="molecule type" value="Genomic_DNA"/>
</dbReference>
<keyword evidence="6" id="KW-0732">Signal</keyword>